<name>A0A0B7N7X3_9FUNG</name>
<accession>A0A0B7N7X3</accession>
<dbReference type="PANTHER" id="PTHR10492">
    <property type="match status" value="1"/>
</dbReference>
<evidence type="ECO:0000313" key="1">
    <source>
        <dbReference type="EMBL" id="CEP11525.1"/>
    </source>
</evidence>
<dbReference type="Proteomes" id="UP000054107">
    <property type="component" value="Unassembled WGS sequence"/>
</dbReference>
<sequence length="175" mass="20349">MLGDSFYLRLHLTRVAGSSSFEDLRTVNNIICDTFKKACLLLHLIDDDQEWFHCFNEAITFSSGSSLRELFITALTFGQVVELVLLWEQFRNSICDDLHHKLQQQFPDSTKYTIVDESLFHNGSSSLDYGLFLIDNKLKESGNSLHEFNLPTYQNNWNEDFDQQTNRAYDDFSLN</sequence>
<dbReference type="STRING" id="35722.A0A0B7N7X3"/>
<dbReference type="OrthoDB" id="2285856at2759"/>
<dbReference type="EMBL" id="LN726479">
    <property type="protein sequence ID" value="CEP11525.1"/>
    <property type="molecule type" value="Genomic_DNA"/>
</dbReference>
<evidence type="ECO:0000313" key="2">
    <source>
        <dbReference type="Proteomes" id="UP000054107"/>
    </source>
</evidence>
<dbReference type="PANTHER" id="PTHR10492:SF57">
    <property type="entry name" value="ATP-DEPENDENT DNA HELICASE"/>
    <property type="match status" value="1"/>
</dbReference>
<protein>
    <submittedName>
        <fullName evidence="1">Uncharacterized protein</fullName>
    </submittedName>
</protein>
<gene>
    <name evidence="1" type="primary">PARPA_05387.1 scaffold 18099</name>
</gene>
<proteinExistence type="predicted"/>
<dbReference type="AlphaFoldDB" id="A0A0B7N7X3"/>
<organism evidence="1 2">
    <name type="scientific">Parasitella parasitica</name>
    <dbReference type="NCBI Taxonomy" id="35722"/>
    <lineage>
        <taxon>Eukaryota</taxon>
        <taxon>Fungi</taxon>
        <taxon>Fungi incertae sedis</taxon>
        <taxon>Mucoromycota</taxon>
        <taxon>Mucoromycotina</taxon>
        <taxon>Mucoromycetes</taxon>
        <taxon>Mucorales</taxon>
        <taxon>Mucorineae</taxon>
        <taxon>Mucoraceae</taxon>
        <taxon>Parasitella</taxon>
    </lineage>
</organism>
<reference evidence="1 2" key="1">
    <citation type="submission" date="2014-09" db="EMBL/GenBank/DDBJ databases">
        <authorList>
            <person name="Ellenberger Sabrina"/>
        </authorList>
    </citation>
    <scope>NUCLEOTIDE SEQUENCE [LARGE SCALE GENOMIC DNA]</scope>
    <source>
        <strain evidence="1 2">CBS 412.66</strain>
    </source>
</reference>
<keyword evidence="2" id="KW-1185">Reference proteome</keyword>